<evidence type="ECO:0000313" key="2">
    <source>
        <dbReference type="Proteomes" id="UP001163096"/>
    </source>
</evidence>
<accession>A0A9X9T7T6</accession>
<dbReference type="Gene3D" id="3.40.30.10">
    <property type="entry name" value="Glutaredoxin"/>
    <property type="match status" value="1"/>
</dbReference>
<dbReference type="PANTHER" id="PTHR28106">
    <property type="entry name" value="MITOCHONDRIAL ATPASE COMPLEX SUBUNIT ATP10"/>
    <property type="match status" value="1"/>
</dbReference>
<evidence type="ECO:0000313" key="1">
    <source>
        <dbReference type="EMBL" id="WAI00432.1"/>
    </source>
</evidence>
<gene>
    <name evidence="1" type="ORF">OU421_08305</name>
</gene>
<organism evidence="1 2">
    <name type="scientific">Methanogenium organophilum</name>
    <dbReference type="NCBI Taxonomy" id="2199"/>
    <lineage>
        <taxon>Archaea</taxon>
        <taxon>Methanobacteriati</taxon>
        <taxon>Methanobacteriota</taxon>
        <taxon>Stenosarchaea group</taxon>
        <taxon>Methanomicrobia</taxon>
        <taxon>Methanomicrobiales</taxon>
        <taxon>Methanomicrobiaceae</taxon>
        <taxon>Methanogenium</taxon>
    </lineage>
</organism>
<dbReference type="KEGG" id="mou:OU421_08305"/>
<dbReference type="RefSeq" id="WP_268185631.1">
    <property type="nucleotide sequence ID" value="NZ_CP113361.1"/>
</dbReference>
<dbReference type="Pfam" id="PF05176">
    <property type="entry name" value="ATP-synt_10"/>
    <property type="match status" value="1"/>
</dbReference>
<dbReference type="Proteomes" id="UP001163096">
    <property type="component" value="Chromosome"/>
</dbReference>
<dbReference type="AlphaFoldDB" id="A0A9X9T7T6"/>
<reference evidence="1" key="1">
    <citation type="submission" date="2022-11" db="EMBL/GenBank/DDBJ databases">
        <title>Complete genome sequence of Methanogenium organophilum DSM 3596.</title>
        <authorList>
            <person name="Chen S.-C."/>
            <person name="Lai S.-J."/>
            <person name="You Y.-T."/>
        </authorList>
    </citation>
    <scope>NUCLEOTIDE SEQUENCE</scope>
    <source>
        <strain evidence="1">DSM 3596</strain>
    </source>
</reference>
<dbReference type="PANTHER" id="PTHR28106:SF1">
    <property type="entry name" value="MITOCHONDRIAL ATPASE COMPLEX SUBUNIT ATP10"/>
    <property type="match status" value="1"/>
</dbReference>
<protein>
    <submittedName>
        <fullName evidence="1">Uncharacterized protein</fullName>
    </submittedName>
</protein>
<dbReference type="InterPro" id="IPR007849">
    <property type="entry name" value="ATP10"/>
</dbReference>
<keyword evidence="2" id="KW-1185">Reference proteome</keyword>
<proteinExistence type="predicted"/>
<dbReference type="GeneID" id="76835097"/>
<sequence>MVTGFRFPEITAETLSGKKKTLPDAARGAPALIVVAFVREAQDMIDSWVNPIKEEFHDAENIAIYEIPVITSAIWRPMRKMIDSGMRSGIPAANHDYVMTIYSSASELTGPLEIQDHSLAYVYLIDAGGVIRWQGSGYAETQTLYRLREMIHTCLSEDKIRKEEGEIREEPSVPLP</sequence>
<dbReference type="EMBL" id="CP113361">
    <property type="protein sequence ID" value="WAI00432.1"/>
    <property type="molecule type" value="Genomic_DNA"/>
</dbReference>
<name>A0A9X9T7T6_METOG</name>